<keyword evidence="2" id="KW-1185">Reference proteome</keyword>
<name>A0ABT9Z8L0_9BACI</name>
<proteinExistence type="predicted"/>
<dbReference type="Proteomes" id="UP001232245">
    <property type="component" value="Unassembled WGS sequence"/>
</dbReference>
<evidence type="ECO:0008006" key="3">
    <source>
        <dbReference type="Google" id="ProtNLM"/>
    </source>
</evidence>
<sequence>MVGALVVLVVLAVLTALDALTALTALVVFVAQIAPDAEEVAVAEVAVAAEVEAATKLVNRLMFYLRRPPALLQGVFSNEIRHNGQIAVHTMVVTVILNIYGHKG</sequence>
<organism evidence="1 2">
    <name type="scientific">Metabacillus niabensis</name>
    <dbReference type="NCBI Taxonomy" id="324854"/>
    <lineage>
        <taxon>Bacteria</taxon>
        <taxon>Bacillati</taxon>
        <taxon>Bacillota</taxon>
        <taxon>Bacilli</taxon>
        <taxon>Bacillales</taxon>
        <taxon>Bacillaceae</taxon>
        <taxon>Metabacillus</taxon>
    </lineage>
</organism>
<comment type="caution">
    <text evidence="1">The sequence shown here is derived from an EMBL/GenBank/DDBJ whole genome shotgun (WGS) entry which is preliminary data.</text>
</comment>
<reference evidence="1 2" key="1">
    <citation type="submission" date="2023-07" db="EMBL/GenBank/DDBJ databases">
        <title>Genomic Encyclopedia of Type Strains, Phase IV (KMG-IV): sequencing the most valuable type-strain genomes for metagenomic binning, comparative biology and taxonomic classification.</title>
        <authorList>
            <person name="Goeker M."/>
        </authorList>
    </citation>
    <scope>NUCLEOTIDE SEQUENCE [LARGE SCALE GENOMIC DNA]</scope>
    <source>
        <strain evidence="1 2">DSM 17723</strain>
    </source>
</reference>
<protein>
    <recommendedName>
        <fullName evidence="3">Secreted protein</fullName>
    </recommendedName>
</protein>
<evidence type="ECO:0000313" key="2">
    <source>
        <dbReference type="Proteomes" id="UP001232245"/>
    </source>
</evidence>
<dbReference type="EMBL" id="JAUSTZ010000025">
    <property type="protein sequence ID" value="MDQ0228572.1"/>
    <property type="molecule type" value="Genomic_DNA"/>
</dbReference>
<accession>A0ABT9Z8L0</accession>
<gene>
    <name evidence="1" type="ORF">J2S02_004957</name>
</gene>
<evidence type="ECO:0000313" key="1">
    <source>
        <dbReference type="EMBL" id="MDQ0228572.1"/>
    </source>
</evidence>